<dbReference type="Proteomes" id="UP001497644">
    <property type="component" value="Chromosome 3"/>
</dbReference>
<feature type="chain" id="PRO_5043528128" evidence="1">
    <location>
        <begin position="25"/>
        <end position="99"/>
    </location>
</feature>
<proteinExistence type="predicted"/>
<evidence type="ECO:0000313" key="2">
    <source>
        <dbReference type="EMBL" id="CAL1681540.1"/>
    </source>
</evidence>
<protein>
    <submittedName>
        <fullName evidence="2">Uncharacterized protein</fullName>
    </submittedName>
</protein>
<accession>A0AAV2NQX7</accession>
<evidence type="ECO:0000313" key="3">
    <source>
        <dbReference type="Proteomes" id="UP001497644"/>
    </source>
</evidence>
<evidence type="ECO:0000256" key="1">
    <source>
        <dbReference type="SAM" id="SignalP"/>
    </source>
</evidence>
<keyword evidence="3" id="KW-1185">Reference proteome</keyword>
<name>A0AAV2NQX7_9HYME</name>
<reference evidence="2" key="1">
    <citation type="submission" date="2024-04" db="EMBL/GenBank/DDBJ databases">
        <authorList>
            <consortium name="Molecular Ecology Group"/>
        </authorList>
    </citation>
    <scope>NUCLEOTIDE SEQUENCE</scope>
</reference>
<gene>
    <name evidence="2" type="ORF">LPLAT_LOCUS7542</name>
</gene>
<organism evidence="2 3">
    <name type="scientific">Lasius platythorax</name>
    <dbReference type="NCBI Taxonomy" id="488582"/>
    <lineage>
        <taxon>Eukaryota</taxon>
        <taxon>Metazoa</taxon>
        <taxon>Ecdysozoa</taxon>
        <taxon>Arthropoda</taxon>
        <taxon>Hexapoda</taxon>
        <taxon>Insecta</taxon>
        <taxon>Pterygota</taxon>
        <taxon>Neoptera</taxon>
        <taxon>Endopterygota</taxon>
        <taxon>Hymenoptera</taxon>
        <taxon>Apocrita</taxon>
        <taxon>Aculeata</taxon>
        <taxon>Formicoidea</taxon>
        <taxon>Formicidae</taxon>
        <taxon>Formicinae</taxon>
        <taxon>Lasius</taxon>
        <taxon>Lasius</taxon>
    </lineage>
</organism>
<dbReference type="EMBL" id="OZ034826">
    <property type="protein sequence ID" value="CAL1681540.1"/>
    <property type="molecule type" value="Genomic_DNA"/>
</dbReference>
<sequence>MRIPSVVRRLTLFVLLLYQGNHLAARNEGACKSKLNHDVYDVPSNDFQCQDNASDNDLSVIERYRPTKESYTSNFDTTGILSLASVSLIAVKSSSFQNA</sequence>
<feature type="signal peptide" evidence="1">
    <location>
        <begin position="1"/>
        <end position="24"/>
    </location>
</feature>
<keyword evidence="1" id="KW-0732">Signal</keyword>
<dbReference type="AlphaFoldDB" id="A0AAV2NQX7"/>